<dbReference type="InterPro" id="IPR001073">
    <property type="entry name" value="C1q_dom"/>
</dbReference>
<feature type="chain" id="PRO_5044882762" description="C1q domain-containing protein" evidence="5">
    <location>
        <begin position="22"/>
        <end position="322"/>
    </location>
</feature>
<comment type="subcellular location">
    <subcellularLocation>
        <location evidence="1">Secreted</location>
    </subcellularLocation>
</comment>
<dbReference type="AlphaFoldDB" id="A0ABD3Y0T0"/>
<proteinExistence type="predicted"/>
<evidence type="ECO:0000256" key="2">
    <source>
        <dbReference type="ARBA" id="ARBA00022525"/>
    </source>
</evidence>
<dbReference type="PROSITE" id="PS50871">
    <property type="entry name" value="C1Q"/>
    <property type="match status" value="1"/>
</dbReference>
<dbReference type="EMBL" id="JBJQND010000001">
    <property type="protein sequence ID" value="KAL3892082.1"/>
    <property type="molecule type" value="Genomic_DNA"/>
</dbReference>
<feature type="domain" description="C1q" evidence="6">
    <location>
        <begin position="185"/>
        <end position="322"/>
    </location>
</feature>
<evidence type="ECO:0000259" key="6">
    <source>
        <dbReference type="PROSITE" id="PS50871"/>
    </source>
</evidence>
<dbReference type="PANTHER" id="PTHR22923">
    <property type="entry name" value="CEREBELLIN-RELATED"/>
    <property type="match status" value="1"/>
</dbReference>
<protein>
    <recommendedName>
        <fullName evidence="6">C1q domain-containing protein</fullName>
    </recommendedName>
</protein>
<dbReference type="GO" id="GO:0005576">
    <property type="term" value="C:extracellular region"/>
    <property type="evidence" value="ECO:0007669"/>
    <property type="project" value="UniProtKB-SubCell"/>
</dbReference>
<dbReference type="PRINTS" id="PR00007">
    <property type="entry name" value="COMPLEMNTC1Q"/>
</dbReference>
<evidence type="ECO:0000256" key="3">
    <source>
        <dbReference type="ARBA" id="ARBA00022729"/>
    </source>
</evidence>
<dbReference type="Gene3D" id="2.60.120.40">
    <property type="match status" value="1"/>
</dbReference>
<evidence type="ECO:0000256" key="5">
    <source>
        <dbReference type="SAM" id="SignalP"/>
    </source>
</evidence>
<keyword evidence="8" id="KW-1185">Reference proteome</keyword>
<dbReference type="SMART" id="SM00110">
    <property type="entry name" value="C1Q"/>
    <property type="match status" value="1"/>
</dbReference>
<feature type="signal peptide" evidence="5">
    <location>
        <begin position="1"/>
        <end position="21"/>
    </location>
</feature>
<dbReference type="Proteomes" id="UP001634394">
    <property type="component" value="Unassembled WGS sequence"/>
</dbReference>
<feature type="coiled-coil region" evidence="4">
    <location>
        <begin position="61"/>
        <end position="109"/>
    </location>
</feature>
<evidence type="ECO:0000256" key="4">
    <source>
        <dbReference type="SAM" id="Coils"/>
    </source>
</evidence>
<evidence type="ECO:0000256" key="1">
    <source>
        <dbReference type="ARBA" id="ARBA00004613"/>
    </source>
</evidence>
<accession>A0ABD3Y0T0</accession>
<dbReference type="PANTHER" id="PTHR22923:SF102">
    <property type="entry name" value="CEREBELLIN 13-RELATED"/>
    <property type="match status" value="1"/>
</dbReference>
<dbReference type="SUPFAM" id="SSF49842">
    <property type="entry name" value="TNF-like"/>
    <property type="match status" value="1"/>
</dbReference>
<keyword evidence="2" id="KW-0964">Secreted</keyword>
<evidence type="ECO:0000313" key="8">
    <source>
        <dbReference type="Proteomes" id="UP001634394"/>
    </source>
</evidence>
<organism evidence="7 8">
    <name type="scientific">Sinanodonta woodiana</name>
    <name type="common">Chinese pond mussel</name>
    <name type="synonym">Anodonta woodiana</name>
    <dbReference type="NCBI Taxonomy" id="1069815"/>
    <lineage>
        <taxon>Eukaryota</taxon>
        <taxon>Metazoa</taxon>
        <taxon>Spiralia</taxon>
        <taxon>Lophotrochozoa</taxon>
        <taxon>Mollusca</taxon>
        <taxon>Bivalvia</taxon>
        <taxon>Autobranchia</taxon>
        <taxon>Heteroconchia</taxon>
        <taxon>Palaeoheterodonta</taxon>
        <taxon>Unionida</taxon>
        <taxon>Unionoidea</taxon>
        <taxon>Unionidae</taxon>
        <taxon>Unioninae</taxon>
        <taxon>Sinanodonta</taxon>
    </lineage>
</organism>
<dbReference type="InterPro" id="IPR008983">
    <property type="entry name" value="Tumour_necrosis_fac-like_dom"/>
</dbReference>
<gene>
    <name evidence="7" type="ORF">ACJMK2_004319</name>
</gene>
<keyword evidence="4" id="KW-0175">Coiled coil</keyword>
<name>A0ABD3Y0T0_SINWO</name>
<evidence type="ECO:0000313" key="7">
    <source>
        <dbReference type="EMBL" id="KAL3892082.1"/>
    </source>
</evidence>
<dbReference type="InterPro" id="IPR050822">
    <property type="entry name" value="Cerebellin_Synaptic_Org"/>
</dbReference>
<keyword evidence="3 5" id="KW-0732">Signal</keyword>
<reference evidence="7 8" key="1">
    <citation type="submission" date="2024-11" db="EMBL/GenBank/DDBJ databases">
        <title>Chromosome-level genome assembly of the freshwater bivalve Anodonta woodiana.</title>
        <authorList>
            <person name="Chen X."/>
        </authorList>
    </citation>
    <scope>NUCLEOTIDE SEQUENCE [LARGE SCALE GENOMIC DNA]</scope>
    <source>
        <strain evidence="7">MN2024</strain>
        <tissue evidence="7">Gills</tissue>
    </source>
</reference>
<dbReference type="Pfam" id="PF00386">
    <property type="entry name" value="C1q"/>
    <property type="match status" value="1"/>
</dbReference>
<sequence>MKILLYLAPIVCVLGIYVVHAALPPQVNGNANTDKNDKSLHERLSKIEEIVLGDSDFKKRLHTLEIEFKRIEEENKSLRDVVKNQDSSLKQLRKEIQNLRSDNVELDRFCKENFIRYIPFKEDTGHQHVLLPNQPDTNYTTESGGQKMNINPGGTEGNINVDHYTGNMNLHGENLLLHPLHTRQTQDKRVAFYTTLSTTMSNLGEHQPILFDIVITNIGAAYHPHTGIFTAPVDGVYVFHVCAMSEPRKWQFFELVKDGNFIQSILPDASNIHSHQTDSHTVVLQLSQGNEVWIRTGPTGPMYSNEIHGNGLSSFAGWLLYM</sequence>
<comment type="caution">
    <text evidence="7">The sequence shown here is derived from an EMBL/GenBank/DDBJ whole genome shotgun (WGS) entry which is preliminary data.</text>
</comment>